<sequence length="93" mass="10713">MGIIYGNEQLRCAHGNLWARNYTLPKNYKSLGPKFCPPSTMEESETTLIPQENWSICILYTTPPVEIHRLPVWVVLFRALLHIEGGMEEKLDL</sequence>
<organism evidence="1 2">
    <name type="scientific">Nephila pilipes</name>
    <name type="common">Giant wood spider</name>
    <name type="synonym">Nephila maculata</name>
    <dbReference type="NCBI Taxonomy" id="299642"/>
    <lineage>
        <taxon>Eukaryota</taxon>
        <taxon>Metazoa</taxon>
        <taxon>Ecdysozoa</taxon>
        <taxon>Arthropoda</taxon>
        <taxon>Chelicerata</taxon>
        <taxon>Arachnida</taxon>
        <taxon>Araneae</taxon>
        <taxon>Araneomorphae</taxon>
        <taxon>Entelegynae</taxon>
        <taxon>Araneoidea</taxon>
        <taxon>Nephilidae</taxon>
        <taxon>Nephila</taxon>
    </lineage>
</organism>
<keyword evidence="2" id="KW-1185">Reference proteome</keyword>
<reference evidence="1" key="1">
    <citation type="submission" date="2020-08" db="EMBL/GenBank/DDBJ databases">
        <title>Multicomponent nature underlies the extraordinary mechanical properties of spider dragline silk.</title>
        <authorList>
            <person name="Kono N."/>
            <person name="Nakamura H."/>
            <person name="Mori M."/>
            <person name="Yoshida Y."/>
            <person name="Ohtoshi R."/>
            <person name="Malay A.D."/>
            <person name="Moran D.A.P."/>
            <person name="Tomita M."/>
            <person name="Numata K."/>
            <person name="Arakawa K."/>
        </authorList>
    </citation>
    <scope>NUCLEOTIDE SEQUENCE</scope>
</reference>
<comment type="caution">
    <text evidence="1">The sequence shown here is derived from an EMBL/GenBank/DDBJ whole genome shotgun (WGS) entry which is preliminary data.</text>
</comment>
<dbReference type="EMBL" id="BMAW01077773">
    <property type="protein sequence ID" value="GFU07979.1"/>
    <property type="molecule type" value="Genomic_DNA"/>
</dbReference>
<name>A0A8X6Q5Q2_NEPPI</name>
<evidence type="ECO:0000313" key="1">
    <source>
        <dbReference type="EMBL" id="GFU07979.1"/>
    </source>
</evidence>
<dbReference type="OrthoDB" id="10491466at2759"/>
<protein>
    <submittedName>
        <fullName evidence="1">Uncharacterized protein</fullName>
    </submittedName>
</protein>
<dbReference type="AlphaFoldDB" id="A0A8X6Q5Q2"/>
<evidence type="ECO:0000313" key="2">
    <source>
        <dbReference type="Proteomes" id="UP000887013"/>
    </source>
</evidence>
<gene>
    <name evidence="1" type="ORF">NPIL_595721</name>
</gene>
<proteinExistence type="predicted"/>
<accession>A0A8X6Q5Q2</accession>
<dbReference type="Proteomes" id="UP000887013">
    <property type="component" value="Unassembled WGS sequence"/>
</dbReference>